<dbReference type="EMBL" id="GDQN01000576">
    <property type="protein sequence ID" value="JAT90478.1"/>
    <property type="molecule type" value="Transcribed_RNA"/>
</dbReference>
<evidence type="ECO:0000313" key="2">
    <source>
        <dbReference type="EMBL" id="JAT90478.1"/>
    </source>
</evidence>
<name>A0A1E1WU25_PECGO</name>
<proteinExistence type="predicted"/>
<sequence>RLWRKPRAEDKTRPSEPDKKEVVPWTQEAVKLRPTKVEKGQIVKEKLEDVTLKPVRKESIQTMETLVIEESITREEDTVILKVSENEDIEKIVGKEDSLEQRTSTWKRAPKPKHEQEDVTSVPTRKTVIPEEERT</sequence>
<reference evidence="2" key="1">
    <citation type="submission" date="2015-09" db="EMBL/GenBank/DDBJ databases">
        <title>De novo assembly of Pectinophora gossypiella (Pink Bollworm) gut transcriptome.</title>
        <authorList>
            <person name="Tassone E.E."/>
        </authorList>
    </citation>
    <scope>NUCLEOTIDE SEQUENCE</scope>
</reference>
<gene>
    <name evidence="2" type="ORF">g.2690</name>
</gene>
<dbReference type="AlphaFoldDB" id="A0A1E1WU25"/>
<feature type="non-terminal residue" evidence="2">
    <location>
        <position position="1"/>
    </location>
</feature>
<feature type="region of interest" description="Disordered" evidence="1">
    <location>
        <begin position="95"/>
        <end position="135"/>
    </location>
</feature>
<dbReference type="OrthoDB" id="6612025at2759"/>
<feature type="region of interest" description="Disordered" evidence="1">
    <location>
        <begin position="1"/>
        <end position="22"/>
    </location>
</feature>
<evidence type="ECO:0000256" key="1">
    <source>
        <dbReference type="SAM" id="MobiDB-lite"/>
    </source>
</evidence>
<protein>
    <submittedName>
        <fullName evidence="2">Uncharacterized protein</fullName>
    </submittedName>
</protein>
<accession>A0A1E1WU25</accession>
<organism evidence="2">
    <name type="scientific">Pectinophora gossypiella</name>
    <name type="common">Cotton pink bollworm</name>
    <name type="synonym">Depressaria gossypiella</name>
    <dbReference type="NCBI Taxonomy" id="13191"/>
    <lineage>
        <taxon>Eukaryota</taxon>
        <taxon>Metazoa</taxon>
        <taxon>Ecdysozoa</taxon>
        <taxon>Arthropoda</taxon>
        <taxon>Hexapoda</taxon>
        <taxon>Insecta</taxon>
        <taxon>Pterygota</taxon>
        <taxon>Neoptera</taxon>
        <taxon>Endopterygota</taxon>
        <taxon>Lepidoptera</taxon>
        <taxon>Glossata</taxon>
        <taxon>Ditrysia</taxon>
        <taxon>Gelechioidea</taxon>
        <taxon>Gelechiidae</taxon>
        <taxon>Apatetrinae</taxon>
        <taxon>Pectinophora</taxon>
    </lineage>
</organism>
<feature type="non-terminal residue" evidence="2">
    <location>
        <position position="135"/>
    </location>
</feature>